<evidence type="ECO:0000313" key="2">
    <source>
        <dbReference type="EMBL" id="WCF29062.1"/>
    </source>
</evidence>
<reference evidence="2" key="1">
    <citation type="journal article" date="2022" name="Phytopathology">
        <title>Complete circularized genome resources of seven strains of Xylella fastidiosa subsp. fastidiosa using hybrid assembly reveals unknown plasmids.</title>
        <authorList>
            <person name="Velasco-Amo M.D.P."/>
            <person name="Arias-Giraldo L.F.F."/>
            <person name="Ecija M.R."/>
            <person name="De La Fuente L."/>
            <person name="Marco-Noales E."/>
            <person name="Moralejo E."/>
            <person name="Navas-Cort J.A."/>
            <person name="Landa B.B."/>
        </authorList>
    </citation>
    <scope>NUCLEOTIDE SEQUENCE</scope>
    <source>
        <strain evidence="2">CFBP8073</strain>
    </source>
</reference>
<reference evidence="2" key="2">
    <citation type="submission" date="2022-10" db="EMBL/GenBank/DDBJ databases">
        <authorList>
            <person name="Landa B."/>
            <person name="Arias-Giraldo L.F."/>
            <person name="Roman-Ecija M."/>
            <person name="Velasco-Amo M.P."/>
            <person name="De La Fuente L."/>
            <person name="Marco-Noales E."/>
            <person name="Moralejo E."/>
        </authorList>
    </citation>
    <scope>NUCLEOTIDE SEQUENCE</scope>
    <source>
        <strain evidence="2">CFBP8073</strain>
    </source>
</reference>
<evidence type="ECO:0000259" key="1">
    <source>
        <dbReference type="Pfam" id="PF13274"/>
    </source>
</evidence>
<name>A0AAJ5R1Q2_XYLFS</name>
<dbReference type="EMBL" id="CP109886">
    <property type="protein sequence ID" value="WCF29062.1"/>
    <property type="molecule type" value="Genomic_DNA"/>
</dbReference>
<gene>
    <name evidence="2" type="ORF">OK117_04135</name>
</gene>
<dbReference type="Proteomes" id="UP001211513">
    <property type="component" value="Chromosome"/>
</dbReference>
<dbReference type="AlphaFoldDB" id="A0AAJ5R1Q2"/>
<dbReference type="Pfam" id="PF13274">
    <property type="entry name" value="SocA_Panacea"/>
    <property type="match status" value="1"/>
</dbReference>
<dbReference type="RefSeq" id="WP_038210929.1">
    <property type="nucleotide sequence ID" value="NZ_CP109886.1"/>
</dbReference>
<accession>A0AAJ5R1Q2</accession>
<feature type="domain" description="Antitoxin SocA-like Panacea" evidence="1">
    <location>
        <begin position="29"/>
        <end position="127"/>
    </location>
</feature>
<dbReference type="InterPro" id="IPR025272">
    <property type="entry name" value="SocA_Panacea"/>
</dbReference>
<sequence>MPYSPTIIANDFLQKARQEGRALTPLQVLKLVYLAHGWCLGVHRQPLIDEPVEAWRAGPVIRSLYNAIKQYGSNAITERLPVRWFSWGRALKIDATAAAILASVWVTYRRYGGVELAAITRAEGSPWWTTWKELNENVMDAERLVIDNALIQAFYAQKIKAHNAGEGEHAALT</sequence>
<proteinExistence type="predicted"/>
<organism evidence="2 3">
    <name type="scientific">Xylella fastidiosa subsp. fastidiosa</name>
    <dbReference type="NCBI Taxonomy" id="644356"/>
    <lineage>
        <taxon>Bacteria</taxon>
        <taxon>Pseudomonadati</taxon>
        <taxon>Pseudomonadota</taxon>
        <taxon>Gammaproteobacteria</taxon>
        <taxon>Lysobacterales</taxon>
        <taxon>Lysobacteraceae</taxon>
        <taxon>Xylella</taxon>
    </lineage>
</organism>
<evidence type="ECO:0000313" key="3">
    <source>
        <dbReference type="Proteomes" id="UP001211513"/>
    </source>
</evidence>
<protein>
    <submittedName>
        <fullName evidence="2">SocA family protein</fullName>
    </submittedName>
</protein>